<evidence type="ECO:0000313" key="2">
    <source>
        <dbReference type="EMBL" id="AUX08600.1"/>
    </source>
</evidence>
<dbReference type="AlphaFoldDB" id="A0A343THM8"/>
<sequence>MMQTSRPTKQVPTELQSPQAKLVYLYLSTHGSATITELQENLGMKKLSLYGILKTLREEGLVGQRTDEYVLT</sequence>
<dbReference type="SUPFAM" id="SSF46785">
    <property type="entry name" value="Winged helix' DNA-binding domain"/>
    <property type="match status" value="1"/>
</dbReference>
<proteinExistence type="predicted"/>
<evidence type="ECO:0000259" key="1">
    <source>
        <dbReference type="Pfam" id="PF01978"/>
    </source>
</evidence>
<name>A0A343THM8_9EURY</name>
<dbReference type="InterPro" id="IPR036390">
    <property type="entry name" value="WH_DNA-bd_sf"/>
</dbReference>
<feature type="domain" description="Transcription regulator TrmB N-terminal" evidence="1">
    <location>
        <begin position="23"/>
        <end position="68"/>
    </location>
</feature>
<keyword evidence="3" id="KW-1185">Reference proteome</keyword>
<reference evidence="3" key="1">
    <citation type="submission" date="2017-11" db="EMBL/GenBank/DDBJ databases">
        <title>Phenotypic and genomic properties of facultatively anaerobic sulfur-reducing natronoarchaea from hypersaline soda lakes.</title>
        <authorList>
            <person name="Sorokin D.Y."/>
            <person name="Kublanov I.V."/>
            <person name="Roman P."/>
            <person name="Sinninghe Damste J.S."/>
            <person name="Golyshin P.N."/>
            <person name="Rojo D."/>
            <person name="Ciordia S."/>
            <person name="Mena M.D.C."/>
            <person name="Ferrer M."/>
            <person name="Messina E."/>
            <person name="Smedile F."/>
            <person name="La Spada G."/>
            <person name="La Cono V."/>
            <person name="Yakimov M.M."/>
        </authorList>
    </citation>
    <scope>NUCLEOTIDE SEQUENCE [LARGE SCALE GENOMIC DNA]</scope>
    <source>
        <strain evidence="3">AArc-Sl</strain>
    </source>
</reference>
<accession>A0A343THM8</accession>
<dbReference type="Proteomes" id="UP000263012">
    <property type="component" value="Chromosome"/>
</dbReference>
<dbReference type="EMBL" id="CP025066">
    <property type="protein sequence ID" value="AUX08600.1"/>
    <property type="molecule type" value="Genomic_DNA"/>
</dbReference>
<organism evidence="2 3">
    <name type="scientific">Halalkaliarchaeum desulfuricum</name>
    <dbReference type="NCBI Taxonomy" id="2055893"/>
    <lineage>
        <taxon>Archaea</taxon>
        <taxon>Methanobacteriati</taxon>
        <taxon>Methanobacteriota</taxon>
        <taxon>Stenosarchaea group</taxon>
        <taxon>Halobacteria</taxon>
        <taxon>Halobacteriales</taxon>
        <taxon>Haloferacaceae</taxon>
        <taxon>Halalkaliarchaeum</taxon>
    </lineage>
</organism>
<protein>
    <submittedName>
        <fullName evidence="2">TrmB family transcriptional regulator</fullName>
    </submittedName>
</protein>
<dbReference type="Pfam" id="PF01978">
    <property type="entry name" value="TrmB"/>
    <property type="match status" value="1"/>
</dbReference>
<gene>
    <name evidence="2" type="ORF">AArcSl_0962</name>
</gene>
<dbReference type="InterPro" id="IPR002831">
    <property type="entry name" value="Tscrpt_reg_TrmB_N"/>
</dbReference>
<dbReference type="InterPro" id="IPR036388">
    <property type="entry name" value="WH-like_DNA-bd_sf"/>
</dbReference>
<evidence type="ECO:0000313" key="3">
    <source>
        <dbReference type="Proteomes" id="UP000263012"/>
    </source>
</evidence>
<dbReference type="KEGG" id="hdf:AArcSl_0962"/>
<dbReference type="Gene3D" id="1.10.10.10">
    <property type="entry name" value="Winged helix-like DNA-binding domain superfamily/Winged helix DNA-binding domain"/>
    <property type="match status" value="1"/>
</dbReference>